<dbReference type="PROSITE" id="PS50883">
    <property type="entry name" value="EAL"/>
    <property type="match status" value="1"/>
</dbReference>
<keyword evidence="3" id="KW-1185">Reference proteome</keyword>
<dbReference type="PANTHER" id="PTHR33121:SF79">
    <property type="entry name" value="CYCLIC DI-GMP PHOSPHODIESTERASE PDED-RELATED"/>
    <property type="match status" value="1"/>
</dbReference>
<reference evidence="2" key="2">
    <citation type="submission" date="2020-09" db="EMBL/GenBank/DDBJ databases">
        <authorList>
            <person name="Sun Q."/>
            <person name="Zhou Y."/>
        </authorList>
    </citation>
    <scope>NUCLEOTIDE SEQUENCE</scope>
    <source>
        <strain evidence="2">CGMCC 1.12408</strain>
    </source>
</reference>
<dbReference type="InterPro" id="IPR001633">
    <property type="entry name" value="EAL_dom"/>
</dbReference>
<dbReference type="InterPro" id="IPR050706">
    <property type="entry name" value="Cyclic-di-GMP_PDE-like"/>
</dbReference>
<evidence type="ECO:0000259" key="1">
    <source>
        <dbReference type="PROSITE" id="PS50883"/>
    </source>
</evidence>
<dbReference type="GO" id="GO:0071111">
    <property type="term" value="F:cyclic-guanylate-specific phosphodiesterase activity"/>
    <property type="evidence" value="ECO:0007669"/>
    <property type="project" value="InterPro"/>
</dbReference>
<gene>
    <name evidence="2" type="ORF">GCM10008025_13120</name>
</gene>
<name>A0A916RUV4_9BACI</name>
<dbReference type="Pfam" id="PF00563">
    <property type="entry name" value="EAL"/>
    <property type="match status" value="1"/>
</dbReference>
<dbReference type="Gene3D" id="3.20.20.450">
    <property type="entry name" value="EAL domain"/>
    <property type="match status" value="1"/>
</dbReference>
<sequence length="88" mass="9865">MLTLRPISINISPIRFLKSGLVELVEEQLALFQIEAKYLEFEITESSSLSSDKQVLSTLKQLGELGIKIVIDDFGTGYASLNYLRSQN</sequence>
<dbReference type="AlphaFoldDB" id="A0A916RUV4"/>
<comment type="caution">
    <text evidence="2">The sequence shown here is derived from an EMBL/GenBank/DDBJ whole genome shotgun (WGS) entry which is preliminary data.</text>
</comment>
<dbReference type="CDD" id="cd01948">
    <property type="entry name" value="EAL"/>
    <property type="match status" value="1"/>
</dbReference>
<dbReference type="EMBL" id="BMEY01000005">
    <property type="protein sequence ID" value="GGA70653.1"/>
    <property type="molecule type" value="Genomic_DNA"/>
</dbReference>
<dbReference type="Proteomes" id="UP000613512">
    <property type="component" value="Unassembled WGS sequence"/>
</dbReference>
<dbReference type="PANTHER" id="PTHR33121">
    <property type="entry name" value="CYCLIC DI-GMP PHOSPHODIESTERASE PDEF"/>
    <property type="match status" value="1"/>
</dbReference>
<organism evidence="2 3">
    <name type="scientific">Ornithinibacillus halotolerans</name>
    <dbReference type="NCBI Taxonomy" id="1274357"/>
    <lineage>
        <taxon>Bacteria</taxon>
        <taxon>Bacillati</taxon>
        <taxon>Bacillota</taxon>
        <taxon>Bacilli</taxon>
        <taxon>Bacillales</taxon>
        <taxon>Bacillaceae</taxon>
        <taxon>Ornithinibacillus</taxon>
    </lineage>
</organism>
<accession>A0A916RUV4</accession>
<feature type="domain" description="EAL" evidence="1">
    <location>
        <begin position="1"/>
        <end position="88"/>
    </location>
</feature>
<dbReference type="SUPFAM" id="SSF141868">
    <property type="entry name" value="EAL domain-like"/>
    <property type="match status" value="1"/>
</dbReference>
<evidence type="ECO:0000313" key="3">
    <source>
        <dbReference type="Proteomes" id="UP000613512"/>
    </source>
</evidence>
<proteinExistence type="predicted"/>
<protein>
    <recommendedName>
        <fullName evidence="1">EAL domain-containing protein</fullName>
    </recommendedName>
</protein>
<dbReference type="InterPro" id="IPR035919">
    <property type="entry name" value="EAL_sf"/>
</dbReference>
<reference evidence="2" key="1">
    <citation type="journal article" date="2014" name="Int. J. Syst. Evol. Microbiol.">
        <title>Complete genome sequence of Corynebacterium casei LMG S-19264T (=DSM 44701T), isolated from a smear-ripened cheese.</title>
        <authorList>
            <consortium name="US DOE Joint Genome Institute (JGI-PGF)"/>
            <person name="Walter F."/>
            <person name="Albersmeier A."/>
            <person name="Kalinowski J."/>
            <person name="Ruckert C."/>
        </authorList>
    </citation>
    <scope>NUCLEOTIDE SEQUENCE</scope>
    <source>
        <strain evidence="2">CGMCC 1.12408</strain>
    </source>
</reference>
<evidence type="ECO:0000313" key="2">
    <source>
        <dbReference type="EMBL" id="GGA70653.1"/>
    </source>
</evidence>